<dbReference type="Proteomes" id="UP001198962">
    <property type="component" value="Unassembled WGS sequence"/>
</dbReference>
<evidence type="ECO:0000256" key="3">
    <source>
        <dbReference type="ARBA" id="ARBA00022840"/>
    </source>
</evidence>
<dbReference type="Pfam" id="PF00005">
    <property type="entry name" value="ABC_tran"/>
    <property type="match status" value="1"/>
</dbReference>
<dbReference type="FunFam" id="3.40.50.300:FF:000134">
    <property type="entry name" value="Iron-enterobactin ABC transporter ATP-binding protein"/>
    <property type="match status" value="1"/>
</dbReference>
<dbReference type="InterPro" id="IPR003439">
    <property type="entry name" value="ABC_transporter-like_ATP-bd"/>
</dbReference>
<dbReference type="EMBL" id="JAJEPU010000004">
    <property type="protein sequence ID" value="MCC2163790.1"/>
    <property type="molecule type" value="Genomic_DNA"/>
</dbReference>
<dbReference type="Gene3D" id="3.40.50.300">
    <property type="entry name" value="P-loop containing nucleotide triphosphate hydrolases"/>
    <property type="match status" value="1"/>
</dbReference>
<evidence type="ECO:0000256" key="2">
    <source>
        <dbReference type="ARBA" id="ARBA00022741"/>
    </source>
</evidence>
<dbReference type="InterPro" id="IPR027417">
    <property type="entry name" value="P-loop_NTPase"/>
</dbReference>
<dbReference type="GO" id="GO:0005524">
    <property type="term" value="F:ATP binding"/>
    <property type="evidence" value="ECO:0007669"/>
    <property type="project" value="UniProtKB-KW"/>
</dbReference>
<proteinExistence type="predicted"/>
<comment type="caution">
    <text evidence="6">The sequence shown here is derived from an EMBL/GenBank/DDBJ whole genome shotgun (WGS) entry which is preliminary data.</text>
</comment>
<dbReference type="RefSeq" id="WP_308450573.1">
    <property type="nucleotide sequence ID" value="NZ_JAJEPU010000004.1"/>
</dbReference>
<dbReference type="GO" id="GO:0016887">
    <property type="term" value="F:ATP hydrolysis activity"/>
    <property type="evidence" value="ECO:0007669"/>
    <property type="project" value="InterPro"/>
</dbReference>
<evidence type="ECO:0000313" key="6">
    <source>
        <dbReference type="EMBL" id="MCC2163790.1"/>
    </source>
</evidence>
<sequence length="374" mass="41425">MEKSSKSPENKIQTEQMAVGYGSRPLISEIALQVRTGQIVTLIGPNGAGKSTILKSVIGQLPLLGGVVYLDGREMSVMSASETAKKMAVMMTQKVRPEQMTCRDVVEAGRYPYTGRFGILTQADRQKVLEAMELVHAKDLADREFARISDGQRQRVLLARAIAQEPEILVLDEPTSYLDVSHKLELLALLKELVKSRGIAVLMSLHELDLAERISDYIVCVGQERIERCGTPEEIFTDQNITQLYQIQRGTFCAQTGTVELERPEGDGTPEIFVIGGGGSAISLYRRLQRQNLPFFAGVIAENDVEYPIARALSANLIFSPAFEPIGDSEFAQAVECLKTCQRVFCTVERFGTMNHRNQELKDLAQSLGILEDL</sequence>
<keyword evidence="4" id="KW-1278">Translocase</keyword>
<organism evidence="6 7">
    <name type="scientific">Brotaphodocola catenula</name>
    <dbReference type="NCBI Taxonomy" id="2885361"/>
    <lineage>
        <taxon>Bacteria</taxon>
        <taxon>Bacillati</taxon>
        <taxon>Bacillota</taxon>
        <taxon>Clostridia</taxon>
        <taxon>Lachnospirales</taxon>
        <taxon>Lachnospiraceae</taxon>
        <taxon>Brotaphodocola</taxon>
    </lineage>
</organism>
<gene>
    <name evidence="6" type="ORF">LKD32_02645</name>
</gene>
<dbReference type="SUPFAM" id="SSF52540">
    <property type="entry name" value="P-loop containing nucleoside triphosphate hydrolases"/>
    <property type="match status" value="1"/>
</dbReference>
<accession>A0AAE3AQF9</accession>
<reference evidence="6" key="1">
    <citation type="submission" date="2021-10" db="EMBL/GenBank/DDBJ databases">
        <title>Anaerobic single-cell dispensing facilitates the cultivation of human gut bacteria.</title>
        <authorList>
            <person name="Afrizal A."/>
        </authorList>
    </citation>
    <scope>NUCLEOTIDE SEQUENCE</scope>
    <source>
        <strain evidence="6">CLA-AA-H274</strain>
    </source>
</reference>
<dbReference type="PROSITE" id="PS50893">
    <property type="entry name" value="ABC_TRANSPORTER_2"/>
    <property type="match status" value="1"/>
</dbReference>
<evidence type="ECO:0000313" key="7">
    <source>
        <dbReference type="Proteomes" id="UP001198962"/>
    </source>
</evidence>
<feature type="domain" description="ABC transporter" evidence="5">
    <location>
        <begin position="12"/>
        <end position="248"/>
    </location>
</feature>
<keyword evidence="2" id="KW-0547">Nucleotide-binding</keyword>
<dbReference type="CDD" id="cd03214">
    <property type="entry name" value="ABC_Iron-Siderophores_B12_Hemin"/>
    <property type="match status" value="1"/>
</dbReference>
<keyword evidence="1" id="KW-0813">Transport</keyword>
<dbReference type="PANTHER" id="PTHR42794">
    <property type="entry name" value="HEMIN IMPORT ATP-BINDING PROTEIN HMUV"/>
    <property type="match status" value="1"/>
</dbReference>
<keyword evidence="3 6" id="KW-0067">ATP-binding</keyword>
<evidence type="ECO:0000256" key="1">
    <source>
        <dbReference type="ARBA" id="ARBA00022448"/>
    </source>
</evidence>
<protein>
    <submittedName>
        <fullName evidence="6">ABC transporter ATP-binding protein</fullName>
    </submittedName>
</protein>
<dbReference type="SMART" id="SM00382">
    <property type="entry name" value="AAA"/>
    <property type="match status" value="1"/>
</dbReference>
<evidence type="ECO:0000256" key="4">
    <source>
        <dbReference type="ARBA" id="ARBA00022967"/>
    </source>
</evidence>
<evidence type="ECO:0000259" key="5">
    <source>
        <dbReference type="PROSITE" id="PS50893"/>
    </source>
</evidence>
<dbReference type="PANTHER" id="PTHR42794:SF1">
    <property type="entry name" value="HEMIN IMPORT ATP-BINDING PROTEIN HMUV"/>
    <property type="match status" value="1"/>
</dbReference>
<keyword evidence="7" id="KW-1185">Reference proteome</keyword>
<dbReference type="InterPro" id="IPR003593">
    <property type="entry name" value="AAA+_ATPase"/>
</dbReference>
<dbReference type="AlphaFoldDB" id="A0AAE3AQF9"/>
<name>A0AAE3AQF9_9FIRM</name>